<evidence type="ECO:0000256" key="5">
    <source>
        <dbReference type="ARBA" id="ARBA00022989"/>
    </source>
</evidence>
<feature type="region of interest" description="Disordered" evidence="8">
    <location>
        <begin position="198"/>
        <end position="301"/>
    </location>
</feature>
<accession>A0A1G8HY69</accession>
<feature type="transmembrane region" description="Helical" evidence="9">
    <location>
        <begin position="307"/>
        <end position="325"/>
    </location>
</feature>
<protein>
    <recommendedName>
        <fullName evidence="7">MFS-type drug efflux transporter P55</fullName>
    </recommendedName>
</protein>
<gene>
    <name evidence="11" type="ORF">SAMN05421869_104317</name>
</gene>
<dbReference type="PROSITE" id="PS00216">
    <property type="entry name" value="SUGAR_TRANSPORT_1"/>
    <property type="match status" value="1"/>
</dbReference>
<feature type="transmembrane region" description="Helical" evidence="9">
    <location>
        <begin position="504"/>
        <end position="528"/>
    </location>
</feature>
<comment type="subcellular location">
    <subcellularLocation>
        <location evidence="1">Cell inner membrane</location>
        <topology evidence="1">Multi-pass membrane protein</topology>
    </subcellularLocation>
</comment>
<evidence type="ECO:0000259" key="10">
    <source>
        <dbReference type="PROSITE" id="PS50850"/>
    </source>
</evidence>
<evidence type="ECO:0000256" key="3">
    <source>
        <dbReference type="ARBA" id="ARBA00022519"/>
    </source>
</evidence>
<dbReference type="PANTHER" id="PTHR23501">
    <property type="entry name" value="MAJOR FACILITATOR SUPERFAMILY"/>
    <property type="match status" value="1"/>
</dbReference>
<feature type="transmembrane region" description="Helical" evidence="9">
    <location>
        <begin position="467"/>
        <end position="492"/>
    </location>
</feature>
<dbReference type="EMBL" id="FNDJ01000004">
    <property type="protein sequence ID" value="SDI11583.1"/>
    <property type="molecule type" value="Genomic_DNA"/>
</dbReference>
<evidence type="ECO:0000256" key="8">
    <source>
        <dbReference type="SAM" id="MobiDB-lite"/>
    </source>
</evidence>
<keyword evidence="12" id="KW-1185">Reference proteome</keyword>
<dbReference type="SUPFAM" id="SSF103473">
    <property type="entry name" value="MFS general substrate transporter"/>
    <property type="match status" value="2"/>
</dbReference>
<dbReference type="GO" id="GO:0022857">
    <property type="term" value="F:transmembrane transporter activity"/>
    <property type="evidence" value="ECO:0007669"/>
    <property type="project" value="InterPro"/>
</dbReference>
<evidence type="ECO:0000256" key="1">
    <source>
        <dbReference type="ARBA" id="ARBA00004429"/>
    </source>
</evidence>
<feature type="transmembrane region" description="Helical" evidence="9">
    <location>
        <begin position="173"/>
        <end position="195"/>
    </location>
</feature>
<evidence type="ECO:0000313" key="11">
    <source>
        <dbReference type="EMBL" id="SDI11583.1"/>
    </source>
</evidence>
<dbReference type="Gene3D" id="1.20.1250.20">
    <property type="entry name" value="MFS general substrate transporter like domains"/>
    <property type="match status" value="1"/>
</dbReference>
<dbReference type="Gene3D" id="1.20.1720.10">
    <property type="entry name" value="Multidrug resistance protein D"/>
    <property type="match status" value="1"/>
</dbReference>
<dbReference type="InterPro" id="IPR005829">
    <property type="entry name" value="Sugar_transporter_CS"/>
</dbReference>
<feature type="transmembrane region" description="Helical" evidence="9">
    <location>
        <begin position="47"/>
        <end position="65"/>
    </location>
</feature>
<keyword evidence="4 9" id="KW-0812">Transmembrane</keyword>
<dbReference type="RefSeq" id="WP_245764981.1">
    <property type="nucleotide sequence ID" value="NZ_FNDJ01000004.1"/>
</dbReference>
<proteinExistence type="predicted"/>
<feature type="compositionally biased region" description="Low complexity" evidence="8">
    <location>
        <begin position="210"/>
        <end position="227"/>
    </location>
</feature>
<feature type="compositionally biased region" description="Basic and acidic residues" evidence="8">
    <location>
        <begin position="279"/>
        <end position="290"/>
    </location>
</feature>
<keyword evidence="3" id="KW-0997">Cell inner membrane</keyword>
<feature type="transmembrane region" description="Helical" evidence="9">
    <location>
        <begin position="572"/>
        <end position="590"/>
    </location>
</feature>
<dbReference type="Pfam" id="PF07690">
    <property type="entry name" value="MFS_1"/>
    <property type="match status" value="2"/>
</dbReference>
<dbReference type="InterPro" id="IPR036259">
    <property type="entry name" value="MFS_trans_sf"/>
</dbReference>
<dbReference type="PROSITE" id="PS50850">
    <property type="entry name" value="MFS"/>
    <property type="match status" value="1"/>
</dbReference>
<organism evidence="11 12">
    <name type="scientific">Nonomuraea jiangxiensis</name>
    <dbReference type="NCBI Taxonomy" id="633440"/>
    <lineage>
        <taxon>Bacteria</taxon>
        <taxon>Bacillati</taxon>
        <taxon>Actinomycetota</taxon>
        <taxon>Actinomycetes</taxon>
        <taxon>Streptosporangiales</taxon>
        <taxon>Streptosporangiaceae</taxon>
        <taxon>Nonomuraea</taxon>
    </lineage>
</organism>
<dbReference type="Proteomes" id="UP000199202">
    <property type="component" value="Unassembled WGS sequence"/>
</dbReference>
<feature type="transmembrane region" description="Helical" evidence="9">
    <location>
        <begin position="109"/>
        <end position="127"/>
    </location>
</feature>
<keyword evidence="6 9" id="KW-0472">Membrane</keyword>
<dbReference type="AlphaFoldDB" id="A0A1G8HY69"/>
<feature type="transmembrane region" description="Helical" evidence="9">
    <location>
        <begin position="439"/>
        <end position="455"/>
    </location>
</feature>
<evidence type="ECO:0000256" key="7">
    <source>
        <dbReference type="ARBA" id="ARBA00044273"/>
    </source>
</evidence>
<dbReference type="InterPro" id="IPR020846">
    <property type="entry name" value="MFS_dom"/>
</dbReference>
<keyword evidence="2" id="KW-0813">Transport</keyword>
<feature type="transmembrane region" description="Helical" evidence="9">
    <location>
        <begin position="375"/>
        <end position="397"/>
    </location>
</feature>
<evidence type="ECO:0000256" key="9">
    <source>
        <dbReference type="SAM" id="Phobius"/>
    </source>
</evidence>
<dbReference type="PRINTS" id="PR01036">
    <property type="entry name" value="TCRTETB"/>
</dbReference>
<feature type="domain" description="Major facilitator superfamily (MFS) profile" evidence="10">
    <location>
        <begin position="8"/>
        <end position="595"/>
    </location>
</feature>
<evidence type="ECO:0000256" key="2">
    <source>
        <dbReference type="ARBA" id="ARBA00022448"/>
    </source>
</evidence>
<keyword evidence="3" id="KW-1003">Cell membrane</keyword>
<dbReference type="GO" id="GO:0005886">
    <property type="term" value="C:plasma membrane"/>
    <property type="evidence" value="ECO:0007669"/>
    <property type="project" value="UniProtKB-SubCell"/>
</dbReference>
<feature type="transmembrane region" description="Helical" evidence="9">
    <location>
        <begin position="409"/>
        <end position="432"/>
    </location>
</feature>
<feature type="transmembrane region" description="Helical" evidence="9">
    <location>
        <begin position="337"/>
        <end position="355"/>
    </location>
</feature>
<feature type="transmembrane region" description="Helical" evidence="9">
    <location>
        <begin position="77"/>
        <end position="97"/>
    </location>
</feature>
<feature type="compositionally biased region" description="Low complexity" evidence="8">
    <location>
        <begin position="263"/>
        <end position="278"/>
    </location>
</feature>
<keyword evidence="5 9" id="KW-1133">Transmembrane helix</keyword>
<sequence>MRRARRVALGAGGAVVLLAALDAYVVVTVLVGIAEDVDIPLNHLERATPIVTGFLLGYVAAMPLLGQLSDRYGRRPLIHACLAAFALGSVLTALAAGEVMVVAGRTVQGVAGGALLPITMALIGDLWHERERSVALGAVGAAQELGSALGPLYGGLLAQVPAVVVAGVELGGWHAIFWINVPLAALAAVAVQLTVPGRTRHSRADNTTSPDTAGAPPAAGPPDATAARPVGAPGHTDLSQATSPIGRADAGQTDAAQTHADRPGAAQADADRPGAAQADADRPGADRAGADRAGAGPGVGGGRRVDGVGGVLLALALGLLVVGLYNPDPAKAVLPPWGLPVIAAGAVAAGLFVWWEIRSPVRLLDLSGTRKGPLLATLAVSFLAGSALLVTMVFVQLTGQTLLGKDELAAALVLARFLAALTVAALLGGLLARRLGDRAVAVAGMVVATAGYWLMSRWPLDLANAGLAVDLALVVAGLGLGLVIAPVSAAVLRVSPAAQHGVASAAVVVARMMGMLIGIAAVSAWGFYRFQSLTADLDTPLPFGVDAETYQRRLADYLAKVQAALHTEYTEMFLVTAVICLVGAAVALLMPRRAQQVESR</sequence>
<evidence type="ECO:0000256" key="6">
    <source>
        <dbReference type="ARBA" id="ARBA00023136"/>
    </source>
</evidence>
<evidence type="ECO:0000313" key="12">
    <source>
        <dbReference type="Proteomes" id="UP000199202"/>
    </source>
</evidence>
<evidence type="ECO:0000256" key="4">
    <source>
        <dbReference type="ARBA" id="ARBA00022692"/>
    </source>
</evidence>
<dbReference type="InterPro" id="IPR011701">
    <property type="entry name" value="MFS"/>
</dbReference>
<dbReference type="STRING" id="633440.SAMN05421869_104317"/>
<dbReference type="PANTHER" id="PTHR23501:SF191">
    <property type="entry name" value="VACUOLAR BASIC AMINO ACID TRANSPORTER 4"/>
    <property type="match status" value="1"/>
</dbReference>
<name>A0A1G8HY69_9ACTN</name>
<reference evidence="11 12" key="1">
    <citation type="submission" date="2016-10" db="EMBL/GenBank/DDBJ databases">
        <authorList>
            <person name="de Groot N.N."/>
        </authorList>
    </citation>
    <scope>NUCLEOTIDE SEQUENCE [LARGE SCALE GENOMIC DNA]</scope>
    <source>
        <strain evidence="11 12">CGMCC 4.6533</strain>
    </source>
</reference>